<evidence type="ECO:0000256" key="5">
    <source>
        <dbReference type="ARBA" id="ARBA00023010"/>
    </source>
</evidence>
<proteinExistence type="predicted"/>
<keyword evidence="3" id="KW-0509">mRNA transport</keyword>
<dbReference type="STRING" id="1314777.A0A164ZNX4"/>
<dbReference type="GO" id="GO:0017056">
    <property type="term" value="F:structural constituent of nuclear pore"/>
    <property type="evidence" value="ECO:0007669"/>
    <property type="project" value="InterPro"/>
</dbReference>
<dbReference type="GO" id="GO:0006606">
    <property type="term" value="P:protein import into nucleus"/>
    <property type="evidence" value="ECO:0007669"/>
    <property type="project" value="TreeGrafter"/>
</dbReference>
<organism evidence="9 10">
    <name type="scientific">Sistotremastrum niveocremeum HHB9708</name>
    <dbReference type="NCBI Taxonomy" id="1314777"/>
    <lineage>
        <taxon>Eukaryota</taxon>
        <taxon>Fungi</taxon>
        <taxon>Dikarya</taxon>
        <taxon>Basidiomycota</taxon>
        <taxon>Agaricomycotina</taxon>
        <taxon>Agaricomycetes</taxon>
        <taxon>Sistotremastrales</taxon>
        <taxon>Sistotremastraceae</taxon>
        <taxon>Sertulicium</taxon>
        <taxon>Sertulicium niveocremeum</taxon>
    </lineage>
</organism>
<dbReference type="EMBL" id="KV419396">
    <property type="protein sequence ID" value="KZS97899.1"/>
    <property type="molecule type" value="Genomic_DNA"/>
</dbReference>
<evidence type="ECO:0000256" key="8">
    <source>
        <dbReference type="SAM" id="MobiDB-lite"/>
    </source>
</evidence>
<feature type="region of interest" description="Disordered" evidence="8">
    <location>
        <begin position="554"/>
        <end position="576"/>
    </location>
</feature>
<evidence type="ECO:0000256" key="1">
    <source>
        <dbReference type="ARBA" id="ARBA00004567"/>
    </source>
</evidence>
<keyword evidence="7" id="KW-0539">Nucleus</keyword>
<dbReference type="Proteomes" id="UP000076722">
    <property type="component" value="Unassembled WGS sequence"/>
</dbReference>
<protein>
    <submittedName>
        <fullName evidence="9">Uncharacterized protein</fullName>
    </submittedName>
</protein>
<dbReference type="Pfam" id="PF10168">
    <property type="entry name" value="Nup88"/>
    <property type="match status" value="1"/>
</dbReference>
<dbReference type="InterPro" id="IPR037700">
    <property type="entry name" value="NUP88/NUP82"/>
</dbReference>
<dbReference type="AlphaFoldDB" id="A0A164ZNX4"/>
<reference evidence="9 10" key="1">
    <citation type="journal article" date="2016" name="Mol. Biol. Evol.">
        <title>Comparative Genomics of Early-Diverging Mushroom-Forming Fungi Provides Insights into the Origins of Lignocellulose Decay Capabilities.</title>
        <authorList>
            <person name="Nagy L.G."/>
            <person name="Riley R."/>
            <person name="Tritt A."/>
            <person name="Adam C."/>
            <person name="Daum C."/>
            <person name="Floudas D."/>
            <person name="Sun H."/>
            <person name="Yadav J.S."/>
            <person name="Pangilinan J."/>
            <person name="Larsson K.H."/>
            <person name="Matsuura K."/>
            <person name="Barry K."/>
            <person name="Labutti K."/>
            <person name="Kuo R."/>
            <person name="Ohm R.A."/>
            <person name="Bhattacharya S.S."/>
            <person name="Shirouzu T."/>
            <person name="Yoshinaga Y."/>
            <person name="Martin F.M."/>
            <person name="Grigoriev I.V."/>
            <person name="Hibbett D.S."/>
        </authorList>
    </citation>
    <scope>NUCLEOTIDE SEQUENCE [LARGE SCALE GENOMIC DNA]</scope>
    <source>
        <strain evidence="9 10">HHB9708</strain>
    </source>
</reference>
<comment type="subcellular location">
    <subcellularLocation>
        <location evidence="1">Nucleus</location>
        <location evidence="1">Nuclear pore complex</location>
    </subcellularLocation>
</comment>
<evidence type="ECO:0000256" key="7">
    <source>
        <dbReference type="ARBA" id="ARBA00023242"/>
    </source>
</evidence>
<name>A0A164ZNX4_9AGAM</name>
<dbReference type="GO" id="GO:0000056">
    <property type="term" value="P:ribosomal small subunit export from nucleus"/>
    <property type="evidence" value="ECO:0007669"/>
    <property type="project" value="InterPro"/>
</dbReference>
<accession>A0A164ZNX4</accession>
<keyword evidence="6" id="KW-0906">Nuclear pore complex</keyword>
<keyword evidence="2" id="KW-0813">Transport</keyword>
<evidence type="ECO:0000313" key="10">
    <source>
        <dbReference type="Proteomes" id="UP000076722"/>
    </source>
</evidence>
<dbReference type="PANTHER" id="PTHR13257:SF0">
    <property type="entry name" value="NUCLEAR PORE COMPLEX PROTEIN NUP88"/>
    <property type="match status" value="1"/>
</dbReference>
<feature type="region of interest" description="Disordered" evidence="8">
    <location>
        <begin position="13"/>
        <end position="40"/>
    </location>
</feature>
<evidence type="ECO:0000256" key="4">
    <source>
        <dbReference type="ARBA" id="ARBA00022927"/>
    </source>
</evidence>
<keyword evidence="5" id="KW-0811">Translocation</keyword>
<sequence length="758" mass="83321">MASSSWLLSLESHPIFSDPPRDTGSNTQASTSENGASKFPSSALAQRRLCIRDKDLIVAVGSEIRMTPINLIKGLVPSRPIYKCLETPNLTFPIVQTVLSPNEKLLAISGTHCVSVAVLPRDNYIKSIKERPPCRYVSVGQFYHHEGTSAPVAQIGWHPWGVSGSTLLVLTVDGVLREYDISVNPEVPTQTFHLLPRPRGPRRGLSLNNDLAVSFAFGKGYGDWGPLTLYTLSRGGDLYAMCPYLPQNASVPFDYIKALDKFVSEKQARMEAGYTAGPSPVSLISDQQRKYSKALLRQALNEEGATAKLAKQNVEIHPPKSFDAEVSCQGPFLLQPSPHELPDSDGGDATDIVYMAVGDGDANSEQEQLGIILLAFEDGKIDVCLDVQKIEAKWDMHKQEVLASESPLLLVYESLDLKISERIQKSPGSTEGTSVSLLVEPSLPGTVMAYHAFGVHCCAMSGWSSPLRSAISKGSDAIRTALEYGRKSSVSAVFTTPQIGISGSEYVVSVARTDEGSLPSALLILMSNGRLTTFETSITQDTLPTQLISGLPASSATFSMKPHPETDRKSTPTPKPNNAASYISLLALEPFKWPTVVFKPIKELANTPELGKAEFGARPDGLRSFSQLTGQLRKHIRHIIEDTRVLRGRIALQDSERRRQNDLRIDLSTRLRRLTDADELNWTQTVERIQTKQTSLVSRSEALLQIFSAHMSPELSLHERQWFSEVQNSSAEVLGKAEWDDQALVNRVSSVRYIYLSH</sequence>
<dbReference type="PANTHER" id="PTHR13257">
    <property type="entry name" value="NUCLEOPORIN NUP84-RELATED"/>
    <property type="match status" value="1"/>
</dbReference>
<dbReference type="GO" id="GO:0005643">
    <property type="term" value="C:nuclear pore"/>
    <property type="evidence" value="ECO:0007669"/>
    <property type="project" value="UniProtKB-SubCell"/>
</dbReference>
<gene>
    <name evidence="9" type="ORF">SISNIDRAFT_523218</name>
</gene>
<keyword evidence="10" id="KW-1185">Reference proteome</keyword>
<evidence type="ECO:0000256" key="3">
    <source>
        <dbReference type="ARBA" id="ARBA00022816"/>
    </source>
</evidence>
<evidence type="ECO:0000256" key="2">
    <source>
        <dbReference type="ARBA" id="ARBA00022448"/>
    </source>
</evidence>
<dbReference type="GO" id="GO:0000055">
    <property type="term" value="P:ribosomal large subunit export from nucleus"/>
    <property type="evidence" value="ECO:0007669"/>
    <property type="project" value="InterPro"/>
</dbReference>
<dbReference type="OrthoDB" id="341482at2759"/>
<keyword evidence="4" id="KW-0653">Protein transport</keyword>
<evidence type="ECO:0000313" key="9">
    <source>
        <dbReference type="EMBL" id="KZS97899.1"/>
    </source>
</evidence>
<feature type="compositionally biased region" description="Polar residues" evidence="8">
    <location>
        <begin position="23"/>
        <end position="40"/>
    </location>
</feature>
<dbReference type="InterPro" id="IPR019321">
    <property type="entry name" value="Nucleoporin_Nup88"/>
</dbReference>
<dbReference type="GO" id="GO:0006406">
    <property type="term" value="P:mRNA export from nucleus"/>
    <property type="evidence" value="ECO:0007669"/>
    <property type="project" value="TreeGrafter"/>
</dbReference>
<evidence type="ECO:0000256" key="6">
    <source>
        <dbReference type="ARBA" id="ARBA00023132"/>
    </source>
</evidence>